<evidence type="ECO:0000256" key="8">
    <source>
        <dbReference type="ARBA" id="ARBA00048679"/>
    </source>
</evidence>
<dbReference type="PROSITE" id="PS50011">
    <property type="entry name" value="PROTEIN_KINASE_DOM"/>
    <property type="match status" value="1"/>
</dbReference>
<keyword evidence="2" id="KW-0723">Serine/threonine-protein kinase</keyword>
<evidence type="ECO:0000313" key="10">
    <source>
        <dbReference type="EMBL" id="CAD8115651.1"/>
    </source>
</evidence>
<dbReference type="PANTHER" id="PTHR44899">
    <property type="entry name" value="CAMK FAMILY PROTEIN KINASE"/>
    <property type="match status" value="1"/>
</dbReference>
<keyword evidence="4" id="KW-0547">Nucleotide-binding</keyword>
<evidence type="ECO:0000256" key="1">
    <source>
        <dbReference type="ARBA" id="ARBA00012513"/>
    </source>
</evidence>
<dbReference type="GO" id="GO:0005524">
    <property type="term" value="F:ATP binding"/>
    <property type="evidence" value="ECO:0007669"/>
    <property type="project" value="UniProtKB-KW"/>
</dbReference>
<proteinExistence type="predicted"/>
<gene>
    <name evidence="10" type="ORF">PSON_ATCC_30995.1.T1090022</name>
</gene>
<evidence type="ECO:0000256" key="2">
    <source>
        <dbReference type="ARBA" id="ARBA00022527"/>
    </source>
</evidence>
<protein>
    <recommendedName>
        <fullName evidence="1">non-specific serine/threonine protein kinase</fullName>
        <ecNumber evidence="1">2.7.11.1</ecNumber>
    </recommendedName>
</protein>
<reference evidence="10" key="1">
    <citation type="submission" date="2021-01" db="EMBL/GenBank/DDBJ databases">
        <authorList>
            <consortium name="Genoscope - CEA"/>
            <person name="William W."/>
        </authorList>
    </citation>
    <scope>NUCLEOTIDE SEQUENCE</scope>
</reference>
<dbReference type="GO" id="GO:0004674">
    <property type="term" value="F:protein serine/threonine kinase activity"/>
    <property type="evidence" value="ECO:0007669"/>
    <property type="project" value="UniProtKB-KW"/>
</dbReference>
<keyword evidence="6" id="KW-0067">ATP-binding</keyword>
<accession>A0A8S1QKY4</accession>
<dbReference type="InterPro" id="IPR008271">
    <property type="entry name" value="Ser/Thr_kinase_AS"/>
</dbReference>
<dbReference type="AlphaFoldDB" id="A0A8S1QKY4"/>
<name>A0A8S1QKY4_9CILI</name>
<dbReference type="Pfam" id="PF00069">
    <property type="entry name" value="Pkinase"/>
    <property type="match status" value="1"/>
</dbReference>
<evidence type="ECO:0000256" key="4">
    <source>
        <dbReference type="ARBA" id="ARBA00022741"/>
    </source>
</evidence>
<dbReference type="InterPro" id="IPR051131">
    <property type="entry name" value="NEK_Ser/Thr_kinase_NIMA"/>
</dbReference>
<comment type="catalytic activity">
    <reaction evidence="7">
        <text>L-threonyl-[protein] + ATP = O-phospho-L-threonyl-[protein] + ADP + H(+)</text>
        <dbReference type="Rhea" id="RHEA:46608"/>
        <dbReference type="Rhea" id="RHEA-COMP:11060"/>
        <dbReference type="Rhea" id="RHEA-COMP:11605"/>
        <dbReference type="ChEBI" id="CHEBI:15378"/>
        <dbReference type="ChEBI" id="CHEBI:30013"/>
        <dbReference type="ChEBI" id="CHEBI:30616"/>
        <dbReference type="ChEBI" id="CHEBI:61977"/>
        <dbReference type="ChEBI" id="CHEBI:456216"/>
        <dbReference type="EC" id="2.7.11.1"/>
    </reaction>
</comment>
<comment type="catalytic activity">
    <reaction evidence="8">
        <text>L-seryl-[protein] + ATP = O-phospho-L-seryl-[protein] + ADP + H(+)</text>
        <dbReference type="Rhea" id="RHEA:17989"/>
        <dbReference type="Rhea" id="RHEA-COMP:9863"/>
        <dbReference type="Rhea" id="RHEA-COMP:11604"/>
        <dbReference type="ChEBI" id="CHEBI:15378"/>
        <dbReference type="ChEBI" id="CHEBI:29999"/>
        <dbReference type="ChEBI" id="CHEBI:30616"/>
        <dbReference type="ChEBI" id="CHEBI:83421"/>
        <dbReference type="ChEBI" id="CHEBI:456216"/>
        <dbReference type="EC" id="2.7.11.1"/>
    </reaction>
</comment>
<evidence type="ECO:0000259" key="9">
    <source>
        <dbReference type="PROSITE" id="PS50011"/>
    </source>
</evidence>
<organism evidence="10 11">
    <name type="scientific">Paramecium sonneborni</name>
    <dbReference type="NCBI Taxonomy" id="65129"/>
    <lineage>
        <taxon>Eukaryota</taxon>
        <taxon>Sar</taxon>
        <taxon>Alveolata</taxon>
        <taxon>Ciliophora</taxon>
        <taxon>Intramacronucleata</taxon>
        <taxon>Oligohymenophorea</taxon>
        <taxon>Peniculida</taxon>
        <taxon>Parameciidae</taxon>
        <taxon>Paramecium</taxon>
    </lineage>
</organism>
<keyword evidence="11" id="KW-1185">Reference proteome</keyword>
<keyword evidence="5" id="KW-0418">Kinase</keyword>
<evidence type="ECO:0000256" key="5">
    <source>
        <dbReference type="ARBA" id="ARBA00022777"/>
    </source>
</evidence>
<dbReference type="Proteomes" id="UP000692954">
    <property type="component" value="Unassembled WGS sequence"/>
</dbReference>
<feature type="domain" description="Protein kinase" evidence="9">
    <location>
        <begin position="1"/>
        <end position="206"/>
    </location>
</feature>
<evidence type="ECO:0000313" key="11">
    <source>
        <dbReference type="Proteomes" id="UP000692954"/>
    </source>
</evidence>
<dbReference type="EMBL" id="CAJJDN010000109">
    <property type="protein sequence ID" value="CAD8115651.1"/>
    <property type="molecule type" value="Genomic_DNA"/>
</dbReference>
<evidence type="ECO:0000256" key="3">
    <source>
        <dbReference type="ARBA" id="ARBA00022679"/>
    </source>
</evidence>
<evidence type="ECO:0000256" key="7">
    <source>
        <dbReference type="ARBA" id="ARBA00047899"/>
    </source>
</evidence>
<dbReference type="PROSITE" id="PS00108">
    <property type="entry name" value="PROTEIN_KINASE_ST"/>
    <property type="match status" value="1"/>
</dbReference>
<dbReference type="InterPro" id="IPR000719">
    <property type="entry name" value="Prot_kinase_dom"/>
</dbReference>
<dbReference type="SMART" id="SM00220">
    <property type="entry name" value="S_TKc"/>
    <property type="match status" value="1"/>
</dbReference>
<evidence type="ECO:0000256" key="6">
    <source>
        <dbReference type="ARBA" id="ARBA00022840"/>
    </source>
</evidence>
<sequence length="206" mass="24888">MEYADQGDLLQDIQQHIQHKQYFEEMEIWKMIYQVILALQTLHQMKILHRDLKSANVFLHRSNYKLGDMNVSKVAKKDLVYTQTGTPYYASPEVWRDQPYDTKSDIWSLGCVAYEMAALKQTSFQSIKYGRIIQKSLKRFIWKNTIQIQWRINDYYWIVFISTKQIQTFLQLITQQSYPILNKLNHHKLDLMYFYKLLNYLKIQNN</sequence>
<dbReference type="OrthoDB" id="248923at2759"/>
<dbReference type="PANTHER" id="PTHR44899:SF6">
    <property type="entry name" value="SERINE_THREONINE PROTEIN KINASE"/>
    <property type="match status" value="1"/>
</dbReference>
<dbReference type="EC" id="2.7.11.1" evidence="1"/>
<comment type="caution">
    <text evidence="10">The sequence shown here is derived from an EMBL/GenBank/DDBJ whole genome shotgun (WGS) entry which is preliminary data.</text>
</comment>
<keyword evidence="3" id="KW-0808">Transferase</keyword>